<dbReference type="InterPro" id="IPR016024">
    <property type="entry name" value="ARM-type_fold"/>
</dbReference>
<dbReference type="OrthoDB" id="337745at2759"/>
<dbReference type="GO" id="GO:0006446">
    <property type="term" value="P:regulation of translational initiation"/>
    <property type="evidence" value="ECO:0007669"/>
    <property type="project" value="InterPro"/>
</dbReference>
<dbReference type="SUPFAM" id="SSF46785">
    <property type="entry name" value="Winged helix' DNA-binding domain"/>
    <property type="match status" value="1"/>
</dbReference>
<comment type="subunit">
    <text evidence="1">Component of the eukaryotic translation initiation factor 3 (eIF-3) complex.</text>
</comment>
<evidence type="ECO:0000313" key="3">
    <source>
        <dbReference type="EMBL" id="TMW68398.1"/>
    </source>
</evidence>
<dbReference type="PANTHER" id="PTHR13022:SF0">
    <property type="entry name" value="EUKARYOTIC TRANSLATION INITIATION FACTOR 3 SUBUNIT K"/>
    <property type="match status" value="1"/>
</dbReference>
<dbReference type="Gene3D" id="1.25.40.250">
    <property type="entry name" value="ARM repeat, domain 1"/>
    <property type="match status" value="1"/>
</dbReference>
<name>A0A8K1FSB9_PYTOL</name>
<proteinExistence type="inferred from homology"/>
<keyword evidence="1" id="KW-0963">Cytoplasm</keyword>
<keyword evidence="1" id="KW-0396">Initiation factor</keyword>
<keyword evidence="1" id="KW-0648">Protein biosynthesis</keyword>
<gene>
    <name evidence="3" type="ORF">Poli38472_005866</name>
</gene>
<evidence type="ECO:0000256" key="1">
    <source>
        <dbReference type="HAMAP-Rule" id="MF_03010"/>
    </source>
</evidence>
<reference evidence="3" key="1">
    <citation type="submission" date="2019-03" db="EMBL/GenBank/DDBJ databases">
        <title>Long read genome sequence of the mycoparasitic Pythium oligandrum ATCC 38472 isolated from sugarbeet rhizosphere.</title>
        <authorList>
            <person name="Gaulin E."/>
        </authorList>
    </citation>
    <scope>NUCLEOTIDE SEQUENCE</scope>
    <source>
        <strain evidence="3">ATCC 38472_TT</strain>
    </source>
</reference>
<comment type="similarity">
    <text evidence="1">Belongs to the eIF-3 subunit K family.</text>
</comment>
<protein>
    <recommendedName>
        <fullName evidence="1">Eukaryotic translation initiation factor 3 subunit K</fullName>
        <shortName evidence="1">eIF3k</shortName>
    </recommendedName>
    <alternativeName>
        <fullName evidence="1">eIF-3 p25</fullName>
    </alternativeName>
</protein>
<dbReference type="Proteomes" id="UP000794436">
    <property type="component" value="Unassembled WGS sequence"/>
</dbReference>
<dbReference type="InterPro" id="IPR009374">
    <property type="entry name" value="eIF3k"/>
</dbReference>
<dbReference type="SUPFAM" id="SSF48371">
    <property type="entry name" value="ARM repeat"/>
    <property type="match status" value="1"/>
</dbReference>
<evidence type="ECO:0000259" key="2">
    <source>
        <dbReference type="Pfam" id="PF10075"/>
    </source>
</evidence>
<evidence type="ECO:0000313" key="4">
    <source>
        <dbReference type="Proteomes" id="UP000794436"/>
    </source>
</evidence>
<dbReference type="Gene3D" id="1.10.10.10">
    <property type="entry name" value="Winged helix-like DNA-binding domain superfamily/Winged helix DNA-binding domain"/>
    <property type="match status" value="1"/>
</dbReference>
<keyword evidence="4" id="KW-1185">Reference proteome</keyword>
<dbReference type="InterPro" id="IPR033464">
    <property type="entry name" value="CSN8_PSD8_EIF3K"/>
</dbReference>
<sequence length="227" mass="24937">MVAFKPQTIVDYTTVASPSATQKTLLAAFESNAAYDQSVVQTLEQYVDEQIQTATVDVDANLALLKLYLVYPEAANVDKIQKVLLKAITALPSSFFLGAAAIVPESFREDATVKQILDAGFLLHACRFEEFWQLDLAFAGAVADFADAVRAYVLTVVEKTHSSISSAVLQAKLNVSDVKDIVAAKKWTLEGDVVQVPANDDNQMRPKKIRENIEFDDVLKAIHTLSR</sequence>
<accession>A0A8K1FSB9</accession>
<dbReference type="GO" id="GO:0016282">
    <property type="term" value="C:eukaryotic 43S preinitiation complex"/>
    <property type="evidence" value="ECO:0007669"/>
    <property type="project" value="UniProtKB-UniRule"/>
</dbReference>
<dbReference type="GO" id="GO:0005852">
    <property type="term" value="C:eukaryotic translation initiation factor 3 complex"/>
    <property type="evidence" value="ECO:0007669"/>
    <property type="project" value="UniProtKB-UniRule"/>
</dbReference>
<organism evidence="3 4">
    <name type="scientific">Pythium oligandrum</name>
    <name type="common">Mycoparasitic fungus</name>
    <dbReference type="NCBI Taxonomy" id="41045"/>
    <lineage>
        <taxon>Eukaryota</taxon>
        <taxon>Sar</taxon>
        <taxon>Stramenopiles</taxon>
        <taxon>Oomycota</taxon>
        <taxon>Peronosporomycetes</taxon>
        <taxon>Pythiales</taxon>
        <taxon>Pythiaceae</taxon>
        <taxon>Pythium</taxon>
    </lineage>
</organism>
<dbReference type="GO" id="GO:0003743">
    <property type="term" value="F:translation initiation factor activity"/>
    <property type="evidence" value="ECO:0007669"/>
    <property type="project" value="UniProtKB-UniRule"/>
</dbReference>
<dbReference type="EMBL" id="SPLM01000002">
    <property type="protein sequence ID" value="TMW68398.1"/>
    <property type="molecule type" value="Genomic_DNA"/>
</dbReference>
<dbReference type="GO" id="GO:0033290">
    <property type="term" value="C:eukaryotic 48S preinitiation complex"/>
    <property type="evidence" value="ECO:0007669"/>
    <property type="project" value="UniProtKB-UniRule"/>
</dbReference>
<feature type="domain" description="CSN8/PSMD8/EIF3K" evidence="2">
    <location>
        <begin position="80"/>
        <end position="207"/>
    </location>
</feature>
<dbReference type="InterPro" id="IPR036390">
    <property type="entry name" value="WH_DNA-bd_sf"/>
</dbReference>
<dbReference type="InterPro" id="IPR016020">
    <property type="entry name" value="Transl_init_fac_sub12_N_euk"/>
</dbReference>
<dbReference type="Pfam" id="PF10075">
    <property type="entry name" value="CSN8_PSD8_EIF3K"/>
    <property type="match status" value="1"/>
</dbReference>
<comment type="subcellular location">
    <subcellularLocation>
        <location evidence="1">Cytoplasm</location>
    </subcellularLocation>
</comment>
<dbReference type="HAMAP" id="MF_03010">
    <property type="entry name" value="eIF3k"/>
    <property type="match status" value="1"/>
</dbReference>
<dbReference type="GO" id="GO:0003723">
    <property type="term" value="F:RNA binding"/>
    <property type="evidence" value="ECO:0007669"/>
    <property type="project" value="UniProtKB-UniRule"/>
</dbReference>
<comment type="caution">
    <text evidence="3">The sequence shown here is derived from an EMBL/GenBank/DDBJ whole genome shotgun (WGS) entry which is preliminary data.</text>
</comment>
<dbReference type="AlphaFoldDB" id="A0A8K1FSB9"/>
<dbReference type="InterPro" id="IPR036388">
    <property type="entry name" value="WH-like_DNA-bd_sf"/>
</dbReference>
<dbReference type="GO" id="GO:0001732">
    <property type="term" value="P:formation of cytoplasmic translation initiation complex"/>
    <property type="evidence" value="ECO:0007669"/>
    <property type="project" value="UniProtKB-UniRule"/>
</dbReference>
<dbReference type="GO" id="GO:0043022">
    <property type="term" value="F:ribosome binding"/>
    <property type="evidence" value="ECO:0007669"/>
    <property type="project" value="InterPro"/>
</dbReference>
<comment type="function">
    <text evidence="1">Component of the eukaryotic translation initiation factor 3 (eIF-3) complex, which is involved in protein synthesis of a specialized repertoire of mRNAs and, together with other initiation factors, stimulates binding of mRNA and methionyl-tRNAi to the 40S ribosome. The eIF-3 complex specifically targets and initiates translation of a subset of mRNAs involved in cell proliferation.</text>
</comment>
<dbReference type="PANTHER" id="PTHR13022">
    <property type="entry name" value="EUKARYOTIC TRANSLATION INITIATION FACTOR 3 SUBUNIT 11"/>
    <property type="match status" value="1"/>
</dbReference>